<sequence>MSFPQDVKPYVTANVNSSASDAHPAPAPLFRLPTHHHFDVGGVPATSVSLTAAALAPVLEDIYFDSNGVLLRNGIAIVDQHGSIIRCPIAELCENSFWDGLAVL</sequence>
<protein>
    <submittedName>
        <fullName evidence="1">Uncharacterized protein</fullName>
    </submittedName>
</protein>
<accession>A0A2N5TY30</accession>
<dbReference type="AlphaFoldDB" id="A0A2N5TY30"/>
<comment type="caution">
    <text evidence="1">The sequence shown here is derived from an EMBL/GenBank/DDBJ whole genome shotgun (WGS) entry which is preliminary data.</text>
</comment>
<dbReference type="EMBL" id="PGCI01000300">
    <property type="protein sequence ID" value="PLW30382.1"/>
    <property type="molecule type" value="Genomic_DNA"/>
</dbReference>
<proteinExistence type="predicted"/>
<organism evidence="1 2">
    <name type="scientific">Puccinia coronata f. sp. avenae</name>
    <dbReference type="NCBI Taxonomy" id="200324"/>
    <lineage>
        <taxon>Eukaryota</taxon>
        <taxon>Fungi</taxon>
        <taxon>Dikarya</taxon>
        <taxon>Basidiomycota</taxon>
        <taxon>Pucciniomycotina</taxon>
        <taxon>Pucciniomycetes</taxon>
        <taxon>Pucciniales</taxon>
        <taxon>Pucciniaceae</taxon>
        <taxon>Puccinia</taxon>
    </lineage>
</organism>
<reference evidence="1 2" key="1">
    <citation type="submission" date="2017-11" db="EMBL/GenBank/DDBJ databases">
        <title>De novo assembly and phasing of dikaryotic genomes from two isolates of Puccinia coronata f. sp. avenae, the causal agent of oat crown rust.</title>
        <authorList>
            <person name="Miller M.E."/>
            <person name="Zhang Y."/>
            <person name="Omidvar V."/>
            <person name="Sperschneider J."/>
            <person name="Schwessinger B."/>
            <person name="Raley C."/>
            <person name="Palmer J.M."/>
            <person name="Garnica D."/>
            <person name="Upadhyaya N."/>
            <person name="Rathjen J."/>
            <person name="Taylor J.M."/>
            <person name="Park R.F."/>
            <person name="Dodds P.N."/>
            <person name="Hirsch C.D."/>
            <person name="Kianian S.F."/>
            <person name="Figueroa M."/>
        </authorList>
    </citation>
    <scope>NUCLEOTIDE SEQUENCE [LARGE SCALE GENOMIC DNA]</scope>
    <source>
        <strain evidence="1">12SD80</strain>
    </source>
</reference>
<evidence type="ECO:0000313" key="1">
    <source>
        <dbReference type="EMBL" id="PLW30382.1"/>
    </source>
</evidence>
<name>A0A2N5TY30_9BASI</name>
<gene>
    <name evidence="1" type="ORF">PCASD_21268</name>
</gene>
<evidence type="ECO:0000313" key="2">
    <source>
        <dbReference type="Proteomes" id="UP000235392"/>
    </source>
</evidence>
<dbReference type="Proteomes" id="UP000235392">
    <property type="component" value="Unassembled WGS sequence"/>
</dbReference>